<name>A0AAP0L4H8_9MAGN</name>
<dbReference type="Pfam" id="PF13181">
    <property type="entry name" value="TPR_8"/>
    <property type="match status" value="2"/>
</dbReference>
<dbReference type="InterPro" id="IPR011990">
    <property type="entry name" value="TPR-like_helical_dom_sf"/>
</dbReference>
<evidence type="ECO:0000259" key="4">
    <source>
        <dbReference type="PROSITE" id="PS50222"/>
    </source>
</evidence>
<dbReference type="Pfam" id="PF13432">
    <property type="entry name" value="TPR_16"/>
    <property type="match status" value="2"/>
</dbReference>
<dbReference type="SUPFAM" id="SSF47473">
    <property type="entry name" value="EF-hand"/>
    <property type="match status" value="1"/>
</dbReference>
<evidence type="ECO:0000256" key="1">
    <source>
        <dbReference type="ARBA" id="ARBA00022837"/>
    </source>
</evidence>
<dbReference type="AlphaFoldDB" id="A0AAP0L4H8"/>
<keyword evidence="1" id="KW-0106">Calcium</keyword>
<accession>A0AAP0L4H8</accession>
<feature type="repeat" description="TPR" evidence="2">
    <location>
        <begin position="270"/>
        <end position="303"/>
    </location>
</feature>
<dbReference type="PROSITE" id="PS50005">
    <property type="entry name" value="TPR"/>
    <property type="match status" value="5"/>
</dbReference>
<keyword evidence="6" id="KW-1185">Reference proteome</keyword>
<feature type="repeat" description="TPR" evidence="2">
    <location>
        <begin position="762"/>
        <end position="795"/>
    </location>
</feature>
<organism evidence="5 6">
    <name type="scientific">Stephania yunnanensis</name>
    <dbReference type="NCBI Taxonomy" id="152371"/>
    <lineage>
        <taxon>Eukaryota</taxon>
        <taxon>Viridiplantae</taxon>
        <taxon>Streptophyta</taxon>
        <taxon>Embryophyta</taxon>
        <taxon>Tracheophyta</taxon>
        <taxon>Spermatophyta</taxon>
        <taxon>Magnoliopsida</taxon>
        <taxon>Ranunculales</taxon>
        <taxon>Menispermaceae</taxon>
        <taxon>Menispermoideae</taxon>
        <taxon>Cissampelideae</taxon>
        <taxon>Stephania</taxon>
    </lineage>
</organism>
<evidence type="ECO:0000256" key="3">
    <source>
        <dbReference type="SAM" id="MobiDB-lite"/>
    </source>
</evidence>
<dbReference type="InterPro" id="IPR018247">
    <property type="entry name" value="EF_Hand_1_Ca_BS"/>
</dbReference>
<dbReference type="GO" id="GO:0005886">
    <property type="term" value="C:plasma membrane"/>
    <property type="evidence" value="ECO:0007669"/>
    <property type="project" value="TreeGrafter"/>
</dbReference>
<dbReference type="InterPro" id="IPR002048">
    <property type="entry name" value="EF_hand_dom"/>
</dbReference>
<dbReference type="Gene3D" id="1.25.40.10">
    <property type="entry name" value="Tetratricopeptide repeat domain"/>
    <property type="match status" value="3"/>
</dbReference>
<dbReference type="SUPFAM" id="SSF48452">
    <property type="entry name" value="TPR-like"/>
    <property type="match status" value="3"/>
</dbReference>
<dbReference type="GO" id="GO:0005509">
    <property type="term" value="F:calcium ion binding"/>
    <property type="evidence" value="ECO:0007669"/>
    <property type="project" value="InterPro"/>
</dbReference>
<evidence type="ECO:0000313" key="5">
    <source>
        <dbReference type="EMBL" id="KAK9164383.1"/>
    </source>
</evidence>
<feature type="compositionally biased region" description="Polar residues" evidence="3">
    <location>
        <begin position="458"/>
        <end position="472"/>
    </location>
</feature>
<dbReference type="Gene3D" id="1.10.238.10">
    <property type="entry name" value="EF-hand"/>
    <property type="match status" value="1"/>
</dbReference>
<feature type="region of interest" description="Disordered" evidence="3">
    <location>
        <begin position="898"/>
        <end position="922"/>
    </location>
</feature>
<dbReference type="SMART" id="SM00028">
    <property type="entry name" value="TPR"/>
    <property type="match status" value="10"/>
</dbReference>
<evidence type="ECO:0000256" key="2">
    <source>
        <dbReference type="PROSITE-ProRule" id="PRU00339"/>
    </source>
</evidence>
<sequence>MASKTSSSSSSTTSMVGLKYTIAARPTFPGEGIAFDSTWEIVTAMENRVNQFMGMAQTDDFNVDVYHDHGCLTELEPFFNGKGKPIVAADPNRDRDYALFKKYLGFLRHGVGRIERKVSKEEALDAHMGMGRLMYFHKLFQDALDSFKRSSELERTDALSHLWAGNCLCLIGSGRYREAREEYLWAHEIAEVDQDKWDYLLPHIHVNLGIAYEMEGLVSNAIEHYRAAAAFCPQNLNYLRLLSSALIQTQDYIAAEKVLEEASSLRADHADTHFDLGRVFHATGRNQRAVEEYRRAVELKPGHVNAMYHLGVLFMEMDRYRMASAMFAQELRCALFKSIHTKENRMNSEDKEEKLKKIFKLFDLNEDGALNVSEMAALVVLANQTGKFSFQNDDQINQITDQIFHKFGDFIDGAKGLTCEGLLRSYQGRVDDLDSDLQALALHLNSSSSSSSTSSASCTKEPTNPFVSESTSPSSFISMVETKYRIASRTAFPREGIAFEGSWEIVVALENRVNEFLGKLKGEESTVNFYNDHGCLTELEPFFPGKPIVANESDRDYALFTKYLGFLRYAVDGIQRKKSKEQAFDAHLAMGRLLYFHRLFRESLVSFRRSSELERTDALSRLWAGNCLCFLGRYGEAKEEFLWAHEIAEVDRNKWDYLLPKTYINLGIAYEKQGIAAKASENYREAVTLCPQNFKYLRLLGSALIQAEDYIAAEKALEEASSLKGNHADAHYDLGRVFHATGRSDRAVQEYRRAMELKPGHVNAMYHLGVLFMEMDRYRMASAMFAQVIDVSPINWRALLNKAVAMSWIAGEDDETTKSMNEAFEIMSNNVESQEMMIAHIKQLQKKAQGVSDERIKDVLAEVRRSYLEFVQGRGGCIISNYFGSAENLNEATLVTTAPPTPTPMNPERVLSKGFQRSRAKQ</sequence>
<evidence type="ECO:0000313" key="6">
    <source>
        <dbReference type="Proteomes" id="UP001420932"/>
    </source>
</evidence>
<dbReference type="PROSITE" id="PS50222">
    <property type="entry name" value="EF_HAND_2"/>
    <property type="match status" value="1"/>
</dbReference>
<dbReference type="PANTHER" id="PTHR45081">
    <property type="entry name" value="EF HAND FAMILY PROTEIN, PUTATIVE, EXPRESSED-RELATED"/>
    <property type="match status" value="1"/>
</dbReference>
<reference evidence="5 6" key="1">
    <citation type="submission" date="2024-01" db="EMBL/GenBank/DDBJ databases">
        <title>Genome assemblies of Stephania.</title>
        <authorList>
            <person name="Yang L."/>
        </authorList>
    </citation>
    <scope>NUCLEOTIDE SEQUENCE [LARGE SCALE GENOMIC DNA]</scope>
    <source>
        <strain evidence="5">YNDBR</strain>
        <tissue evidence="5">Leaf</tissue>
    </source>
</reference>
<feature type="repeat" description="TPR" evidence="2">
    <location>
        <begin position="660"/>
        <end position="693"/>
    </location>
</feature>
<protein>
    <recommendedName>
        <fullName evidence="4">EF-hand domain-containing protein</fullName>
    </recommendedName>
</protein>
<comment type="caution">
    <text evidence="5">The sequence shown here is derived from an EMBL/GenBank/DDBJ whole genome shotgun (WGS) entry which is preliminary data.</text>
</comment>
<dbReference type="EMBL" id="JBBNAF010000002">
    <property type="protein sequence ID" value="KAK9164383.1"/>
    <property type="molecule type" value="Genomic_DNA"/>
</dbReference>
<feature type="repeat" description="TPR" evidence="2">
    <location>
        <begin position="202"/>
        <end position="235"/>
    </location>
</feature>
<feature type="repeat" description="TPR" evidence="2">
    <location>
        <begin position="728"/>
        <end position="761"/>
    </location>
</feature>
<proteinExistence type="predicted"/>
<dbReference type="PANTHER" id="PTHR45081:SF1">
    <property type="entry name" value="EF HAND FAMILY PROTEIN, PUTATIVE, EXPRESSED-RELATED"/>
    <property type="match status" value="1"/>
</dbReference>
<gene>
    <name evidence="5" type="ORF">Syun_005285</name>
</gene>
<dbReference type="PROSITE" id="PS50293">
    <property type="entry name" value="TPR_REGION"/>
    <property type="match status" value="2"/>
</dbReference>
<feature type="compositionally biased region" description="Low complexity" evidence="3">
    <location>
        <begin position="447"/>
        <end position="457"/>
    </location>
</feature>
<feature type="domain" description="EF-hand" evidence="4">
    <location>
        <begin position="350"/>
        <end position="385"/>
    </location>
</feature>
<keyword evidence="2" id="KW-0802">TPR repeat</keyword>
<dbReference type="Proteomes" id="UP001420932">
    <property type="component" value="Unassembled WGS sequence"/>
</dbReference>
<dbReference type="InterPro" id="IPR011992">
    <property type="entry name" value="EF-hand-dom_pair"/>
</dbReference>
<feature type="region of interest" description="Disordered" evidence="3">
    <location>
        <begin position="447"/>
        <end position="472"/>
    </location>
</feature>
<dbReference type="InterPro" id="IPR019734">
    <property type="entry name" value="TPR_rpt"/>
</dbReference>
<dbReference type="PROSITE" id="PS00018">
    <property type="entry name" value="EF_HAND_1"/>
    <property type="match status" value="1"/>
</dbReference>